<dbReference type="Gene3D" id="3.60.110.10">
    <property type="entry name" value="Carbon-nitrogen hydrolase"/>
    <property type="match status" value="1"/>
</dbReference>
<dbReference type="PANTHER" id="PTHR23088">
    <property type="entry name" value="NITRILASE-RELATED"/>
    <property type="match status" value="1"/>
</dbReference>
<proteinExistence type="predicted"/>
<dbReference type="AlphaFoldDB" id="A0AAJ1X8R3"/>
<organism evidence="2 3">
    <name type="scientific">Rhodalgimonas zhirmunskyi</name>
    <dbReference type="NCBI Taxonomy" id="2964767"/>
    <lineage>
        <taxon>Bacteria</taxon>
        <taxon>Pseudomonadati</taxon>
        <taxon>Pseudomonadota</taxon>
        <taxon>Alphaproteobacteria</taxon>
        <taxon>Rhodobacterales</taxon>
        <taxon>Roseobacteraceae</taxon>
        <taxon>Rhodalgimonas</taxon>
    </lineage>
</organism>
<dbReference type="PROSITE" id="PS50263">
    <property type="entry name" value="CN_HYDROLASE"/>
    <property type="match status" value="1"/>
</dbReference>
<keyword evidence="3" id="KW-1185">Reference proteome</keyword>
<evidence type="ECO:0000313" key="2">
    <source>
        <dbReference type="EMBL" id="MDQ2095917.1"/>
    </source>
</evidence>
<feature type="domain" description="CN hydrolase" evidence="1">
    <location>
        <begin position="1"/>
        <end position="259"/>
    </location>
</feature>
<sequence length="293" mass="31381">MKIATAAYPPTWLDNWGAYEEKLSAWVSDAAEQGAELLVFPEYGAMELASLSGEQAAGSVQGSIEAVGEWLPKANALYATLAQEHGVHILSPSAPVRDGARTVNRTGLFTPDGKVGWQDKQIMTRFERDDWGVEGGGPLQIFDTTLGKIGVLICYDSEFPLLGKALADAGAEIILVPSATEAEEGYSRVRIGAMARALELQCVTVMASLVGEEPRLYAVEENRGRGGIFGPPDRGFPPSGVISEGVMDAPGWTYADVDLEAIRAVRADGRVLNLTHWAEQAPRVGQVSHSQLT</sequence>
<gene>
    <name evidence="2" type="ORF">NOI20_17495</name>
</gene>
<dbReference type="InterPro" id="IPR036526">
    <property type="entry name" value="C-N_Hydrolase_sf"/>
</dbReference>
<evidence type="ECO:0000313" key="3">
    <source>
        <dbReference type="Proteomes" id="UP001227162"/>
    </source>
</evidence>
<dbReference type="Proteomes" id="UP001227162">
    <property type="component" value="Unassembled WGS sequence"/>
</dbReference>
<dbReference type="SUPFAM" id="SSF56317">
    <property type="entry name" value="Carbon-nitrogen hydrolase"/>
    <property type="match status" value="1"/>
</dbReference>
<dbReference type="GO" id="GO:0016787">
    <property type="term" value="F:hydrolase activity"/>
    <property type="evidence" value="ECO:0007669"/>
    <property type="project" value="UniProtKB-KW"/>
</dbReference>
<reference evidence="2" key="1">
    <citation type="submission" date="2022-07" db="EMBL/GenBank/DDBJ databases">
        <authorList>
            <person name="Otstavnykh N."/>
            <person name="Isaeva M."/>
            <person name="Bystritskaya E."/>
        </authorList>
    </citation>
    <scope>NUCLEOTIDE SEQUENCE</scope>
    <source>
        <strain evidence="2">10Alg 79</strain>
    </source>
</reference>
<dbReference type="RefSeq" id="WP_317627540.1">
    <property type="nucleotide sequence ID" value="NZ_JANFFA010000007.1"/>
</dbReference>
<comment type="caution">
    <text evidence="2">The sequence shown here is derived from an EMBL/GenBank/DDBJ whole genome shotgun (WGS) entry which is preliminary data.</text>
</comment>
<dbReference type="PANTHER" id="PTHR23088:SF50">
    <property type="entry name" value="HYDROLASE YHCX"/>
    <property type="match status" value="1"/>
</dbReference>
<keyword evidence="2" id="KW-0378">Hydrolase</keyword>
<accession>A0AAJ1X8R3</accession>
<dbReference type="CDD" id="cd07574">
    <property type="entry name" value="nitrilase_Rim1_like"/>
    <property type="match status" value="1"/>
</dbReference>
<reference evidence="2" key="2">
    <citation type="submission" date="2023-04" db="EMBL/GenBank/DDBJ databases">
        <title>'Rhodoalgimonas zhirmunskyi' gen. nov., isolated from a red alga.</title>
        <authorList>
            <person name="Nedashkovskaya O.I."/>
            <person name="Otstavnykh N.Y."/>
            <person name="Bystritskaya E.P."/>
            <person name="Balabanova L.A."/>
            <person name="Isaeva M.P."/>
        </authorList>
    </citation>
    <scope>NUCLEOTIDE SEQUENCE</scope>
    <source>
        <strain evidence="2">10Alg 79</strain>
    </source>
</reference>
<evidence type="ECO:0000259" key="1">
    <source>
        <dbReference type="PROSITE" id="PS50263"/>
    </source>
</evidence>
<dbReference type="Pfam" id="PF00795">
    <property type="entry name" value="CN_hydrolase"/>
    <property type="match status" value="1"/>
</dbReference>
<dbReference type="InterPro" id="IPR003010">
    <property type="entry name" value="C-N_Hydrolase"/>
</dbReference>
<protein>
    <submittedName>
        <fullName evidence="2">Carbon-nitrogen hydrolase family protein</fullName>
    </submittedName>
</protein>
<name>A0AAJ1X8R3_9RHOB</name>
<dbReference type="EMBL" id="JANFFA010000007">
    <property type="protein sequence ID" value="MDQ2095917.1"/>
    <property type="molecule type" value="Genomic_DNA"/>
</dbReference>